<dbReference type="Pfam" id="PF00005">
    <property type="entry name" value="ABC_tran"/>
    <property type="match status" value="1"/>
</dbReference>
<gene>
    <name evidence="5" type="ORF">H8E79_02765</name>
</gene>
<dbReference type="GO" id="GO:0005524">
    <property type="term" value="F:ATP binding"/>
    <property type="evidence" value="ECO:0007669"/>
    <property type="project" value="UniProtKB-KW"/>
</dbReference>
<dbReference type="PANTHER" id="PTHR43023:SF6">
    <property type="entry name" value="INTERMEMBRANE PHOSPHOLIPID TRANSPORT SYSTEM ATP-BINDING PROTEIN MLAF"/>
    <property type="match status" value="1"/>
</dbReference>
<evidence type="ECO:0000256" key="1">
    <source>
        <dbReference type="ARBA" id="ARBA00022448"/>
    </source>
</evidence>
<dbReference type="GO" id="GO:0016887">
    <property type="term" value="F:ATP hydrolysis activity"/>
    <property type="evidence" value="ECO:0007669"/>
    <property type="project" value="InterPro"/>
</dbReference>
<dbReference type="SUPFAM" id="SSF52540">
    <property type="entry name" value="P-loop containing nucleoside triphosphate hydrolases"/>
    <property type="match status" value="1"/>
</dbReference>
<protein>
    <submittedName>
        <fullName evidence="5">ATP-binding cassette domain-containing protein</fullName>
    </submittedName>
</protein>
<keyword evidence="3 5" id="KW-0067">ATP-binding</keyword>
<evidence type="ECO:0000256" key="3">
    <source>
        <dbReference type="ARBA" id="ARBA00022840"/>
    </source>
</evidence>
<feature type="domain" description="ABC transporter" evidence="4">
    <location>
        <begin position="6"/>
        <end position="247"/>
    </location>
</feature>
<dbReference type="InterPro" id="IPR017871">
    <property type="entry name" value="ABC_transporter-like_CS"/>
</dbReference>
<organism evidence="5 6">
    <name type="scientific">Candidatus Desulfatifera sulfidica</name>
    <dbReference type="NCBI Taxonomy" id="2841691"/>
    <lineage>
        <taxon>Bacteria</taxon>
        <taxon>Pseudomonadati</taxon>
        <taxon>Thermodesulfobacteriota</taxon>
        <taxon>Desulfobulbia</taxon>
        <taxon>Desulfobulbales</taxon>
        <taxon>Desulfobulbaceae</taxon>
        <taxon>Candidatus Desulfatifera</taxon>
    </lineage>
</organism>
<proteinExistence type="predicted"/>
<name>A0A8J6TD98_9BACT</name>
<evidence type="ECO:0000313" key="5">
    <source>
        <dbReference type="EMBL" id="MBC8208074.1"/>
    </source>
</evidence>
<dbReference type="InterPro" id="IPR003439">
    <property type="entry name" value="ABC_transporter-like_ATP-bd"/>
</dbReference>
<dbReference type="PROSITE" id="PS00211">
    <property type="entry name" value="ABC_TRANSPORTER_1"/>
    <property type="match status" value="1"/>
</dbReference>
<keyword evidence="2" id="KW-0547">Nucleotide-binding</keyword>
<dbReference type="AlphaFoldDB" id="A0A8J6TD98"/>
<keyword evidence="1" id="KW-0813">Transport</keyword>
<dbReference type="PANTHER" id="PTHR43023">
    <property type="entry name" value="PROTEIN TRIGALACTOSYLDIACYLGLYCEROL 3, CHLOROPLASTIC"/>
    <property type="match status" value="1"/>
</dbReference>
<evidence type="ECO:0000256" key="2">
    <source>
        <dbReference type="ARBA" id="ARBA00022741"/>
    </source>
</evidence>
<reference evidence="5 6" key="1">
    <citation type="submission" date="2020-08" db="EMBL/GenBank/DDBJ databases">
        <title>Bridging the membrane lipid divide: bacteria of the FCB group superphylum have the potential to synthesize archaeal ether lipids.</title>
        <authorList>
            <person name="Villanueva L."/>
            <person name="Von Meijenfeldt F.A.B."/>
            <person name="Westbye A.B."/>
            <person name="Yadav S."/>
            <person name="Hopmans E.C."/>
            <person name="Dutilh B.E."/>
            <person name="Sinninghe Damste J.S."/>
        </authorList>
    </citation>
    <scope>NUCLEOTIDE SEQUENCE [LARGE SCALE GENOMIC DNA]</scope>
    <source>
        <strain evidence="5">NIOZ-UU81</strain>
    </source>
</reference>
<evidence type="ECO:0000259" key="4">
    <source>
        <dbReference type="PROSITE" id="PS50893"/>
    </source>
</evidence>
<accession>A0A8J6TD98</accession>
<dbReference type="InterPro" id="IPR003593">
    <property type="entry name" value="AAA+_ATPase"/>
</dbReference>
<sequence>MSDTAIEFKGVTKSFDKKNGGRQVILDQVDFKIPRGRTTVIAGGSGQGKSVTLKLILGLMQPDEGQILVNGEGVAGIRGLALERLRTRFGVLFQGAALFDSLSVFENVALPLRERTAKREGEIREQVMGTLAELELVGHEDKFPAQLSGGMRKRVGLARALQLKPEIMLFDEPTTGLDPVMTREIYQLFARTQEQLGYTSVIVSHDIPKVFNLADQVIVLNQGQMDVFASPEAIQWSDEPHIRRFVGTTMGDIYQSRMVEGEGSIKKNEQGQQI</sequence>
<dbReference type="Gene3D" id="3.40.50.300">
    <property type="entry name" value="P-loop containing nucleotide triphosphate hydrolases"/>
    <property type="match status" value="1"/>
</dbReference>
<dbReference type="InterPro" id="IPR027417">
    <property type="entry name" value="P-loop_NTPase"/>
</dbReference>
<evidence type="ECO:0000313" key="6">
    <source>
        <dbReference type="Proteomes" id="UP000599024"/>
    </source>
</evidence>
<dbReference type="SMART" id="SM00382">
    <property type="entry name" value="AAA"/>
    <property type="match status" value="1"/>
</dbReference>
<dbReference type="PROSITE" id="PS50893">
    <property type="entry name" value="ABC_TRANSPORTER_2"/>
    <property type="match status" value="1"/>
</dbReference>
<dbReference type="Proteomes" id="UP000599024">
    <property type="component" value="Unassembled WGS sequence"/>
</dbReference>
<comment type="caution">
    <text evidence="5">The sequence shown here is derived from an EMBL/GenBank/DDBJ whole genome shotgun (WGS) entry which is preliminary data.</text>
</comment>
<dbReference type="EMBL" id="JACNLK010000027">
    <property type="protein sequence ID" value="MBC8208074.1"/>
    <property type="molecule type" value="Genomic_DNA"/>
</dbReference>